<dbReference type="EMBL" id="CP023777">
    <property type="protein sequence ID" value="ATL49436.1"/>
    <property type="molecule type" value="Genomic_DNA"/>
</dbReference>
<feature type="transmembrane region" description="Helical" evidence="4">
    <location>
        <begin position="45"/>
        <end position="65"/>
    </location>
</feature>
<dbReference type="SMART" id="SM00563">
    <property type="entry name" value="PlsC"/>
    <property type="match status" value="1"/>
</dbReference>
<keyword evidence="4" id="KW-1133">Transmembrane helix</keyword>
<accession>A0A291QZM1</accession>
<gene>
    <name evidence="6" type="ORF">COR50_20905</name>
</gene>
<evidence type="ECO:0000256" key="3">
    <source>
        <dbReference type="ARBA" id="ARBA00023315"/>
    </source>
</evidence>
<keyword evidence="4" id="KW-0812">Transmembrane</keyword>
<evidence type="ECO:0000313" key="6">
    <source>
        <dbReference type="EMBL" id="ATL49436.1"/>
    </source>
</evidence>
<keyword evidence="4" id="KW-0472">Membrane</keyword>
<feature type="transmembrane region" description="Helical" evidence="4">
    <location>
        <begin position="12"/>
        <end position="33"/>
    </location>
</feature>
<dbReference type="PANTHER" id="PTHR10434">
    <property type="entry name" value="1-ACYL-SN-GLYCEROL-3-PHOSPHATE ACYLTRANSFERASE"/>
    <property type="match status" value="1"/>
</dbReference>
<evidence type="ECO:0000256" key="2">
    <source>
        <dbReference type="ARBA" id="ARBA00022679"/>
    </source>
</evidence>
<keyword evidence="2 6" id="KW-0808">Transferase</keyword>
<dbReference type="Proteomes" id="UP000220133">
    <property type="component" value="Chromosome"/>
</dbReference>
<comment type="pathway">
    <text evidence="1">Lipid metabolism.</text>
</comment>
<evidence type="ECO:0000256" key="4">
    <source>
        <dbReference type="SAM" id="Phobius"/>
    </source>
</evidence>
<dbReference type="SUPFAM" id="SSF69593">
    <property type="entry name" value="Glycerol-3-phosphate (1)-acyltransferase"/>
    <property type="match status" value="1"/>
</dbReference>
<evidence type="ECO:0000259" key="5">
    <source>
        <dbReference type="SMART" id="SM00563"/>
    </source>
</evidence>
<sequence length="251" mass="28620">MNWFKNVLGRVYAVYGIILFVLTMLIMLLPIWIVSRLHDPRKTRYFLILARGWMAVYMPLVFCPVRRKGLEYFKKGETYIVVCNHNSLLDVPVTSPGVPGGNKTLAKIELAKIPIFGMMYKIGSVLVDRTSDKSRKDSIDEMKAVLNMGMHMVLFPEGTRNRTDYPLKSFYNGAFALAIETGRPIIPGIVFNTRKILTPGKFFFAIPHAIQFHFLPPIETKGLNKNDLPALKDKIFVMMWEYYGQHAAALA</sequence>
<dbReference type="GO" id="GO:0006654">
    <property type="term" value="P:phosphatidic acid biosynthetic process"/>
    <property type="evidence" value="ECO:0007669"/>
    <property type="project" value="TreeGrafter"/>
</dbReference>
<evidence type="ECO:0000313" key="7">
    <source>
        <dbReference type="Proteomes" id="UP000220133"/>
    </source>
</evidence>
<proteinExistence type="predicted"/>
<keyword evidence="7" id="KW-1185">Reference proteome</keyword>
<keyword evidence="3 6" id="KW-0012">Acyltransferase</keyword>
<dbReference type="AlphaFoldDB" id="A0A291QZM1"/>
<dbReference type="RefSeq" id="WP_098195803.1">
    <property type="nucleotide sequence ID" value="NZ_CP023777.1"/>
</dbReference>
<reference evidence="6 7" key="1">
    <citation type="submission" date="2017-10" db="EMBL/GenBank/DDBJ databases">
        <title>Paenichitinophaga pekingensis gen. nov., sp. nov., isolated from activated sludge.</title>
        <authorList>
            <person name="Jin D."/>
            <person name="Kong X."/>
            <person name="Deng Y."/>
            <person name="Bai Z."/>
        </authorList>
    </citation>
    <scope>NUCLEOTIDE SEQUENCE [LARGE SCALE GENOMIC DNA]</scope>
    <source>
        <strain evidence="6 7">13</strain>
    </source>
</reference>
<dbReference type="GO" id="GO:0003841">
    <property type="term" value="F:1-acylglycerol-3-phosphate O-acyltransferase activity"/>
    <property type="evidence" value="ECO:0007669"/>
    <property type="project" value="TreeGrafter"/>
</dbReference>
<dbReference type="PANTHER" id="PTHR10434:SF11">
    <property type="entry name" value="1-ACYL-SN-GLYCEROL-3-PHOSPHATE ACYLTRANSFERASE"/>
    <property type="match status" value="1"/>
</dbReference>
<protein>
    <submittedName>
        <fullName evidence="6">1-acyl-sn-glycerol-3-phosphate acyltransferase</fullName>
    </submittedName>
</protein>
<dbReference type="CDD" id="cd07989">
    <property type="entry name" value="LPLAT_AGPAT-like"/>
    <property type="match status" value="1"/>
</dbReference>
<name>A0A291QZM1_9BACT</name>
<evidence type="ECO:0000256" key="1">
    <source>
        <dbReference type="ARBA" id="ARBA00005189"/>
    </source>
</evidence>
<dbReference type="KEGG" id="cbae:COR50_20905"/>
<feature type="domain" description="Phospholipid/glycerol acyltransferase" evidence="5">
    <location>
        <begin position="79"/>
        <end position="193"/>
    </location>
</feature>
<dbReference type="OrthoDB" id="9803035at2"/>
<dbReference type="InterPro" id="IPR002123">
    <property type="entry name" value="Plipid/glycerol_acylTrfase"/>
</dbReference>
<dbReference type="Pfam" id="PF01553">
    <property type="entry name" value="Acyltransferase"/>
    <property type="match status" value="1"/>
</dbReference>
<organism evidence="6 7">
    <name type="scientific">Chitinophaga caeni</name>
    <dbReference type="NCBI Taxonomy" id="2029983"/>
    <lineage>
        <taxon>Bacteria</taxon>
        <taxon>Pseudomonadati</taxon>
        <taxon>Bacteroidota</taxon>
        <taxon>Chitinophagia</taxon>
        <taxon>Chitinophagales</taxon>
        <taxon>Chitinophagaceae</taxon>
        <taxon>Chitinophaga</taxon>
    </lineage>
</organism>